<dbReference type="AlphaFoldDB" id="A0A161M1Z6"/>
<evidence type="ECO:0000259" key="5">
    <source>
        <dbReference type="Pfam" id="PF08608"/>
    </source>
</evidence>
<keyword evidence="2" id="KW-0479">Metal-binding</keyword>
<dbReference type="Pfam" id="PF08608">
    <property type="entry name" value="Wyosine_form"/>
    <property type="match status" value="1"/>
</dbReference>
<dbReference type="InterPro" id="IPR013917">
    <property type="entry name" value="tRNA_wybutosine-synth"/>
</dbReference>
<keyword evidence="3" id="KW-0819">tRNA processing</keyword>
<dbReference type="InterPro" id="IPR034556">
    <property type="entry name" value="tRNA_wybutosine-synthase"/>
</dbReference>
<keyword evidence="4" id="KW-0456">Lyase</keyword>
<comment type="cofactor">
    <cofactor evidence="1">
        <name>[4Fe-4S] cluster</name>
        <dbReference type="ChEBI" id="CHEBI:49883"/>
    </cofactor>
</comment>
<proteinExistence type="predicted"/>
<reference evidence="6" key="2">
    <citation type="journal article" date="2017" name="J. Med. Entomol.">
        <title>Transcriptome Analysis of the Triatoma infestans (Hemiptera: Reduviidae) Integument.</title>
        <authorList>
            <person name="Calderon-Fernandez G.M."/>
            <person name="Moriconi D.E."/>
            <person name="Dulbecco A.B."/>
            <person name="Juarez M.P."/>
        </authorList>
    </citation>
    <scope>NUCLEOTIDE SEQUENCE</scope>
    <source>
        <strain evidence="6">Int1</strain>
        <tissue evidence="6">Integument</tissue>
    </source>
</reference>
<dbReference type="EMBL" id="GEMB01006972">
    <property type="protein sequence ID" value="JAR96393.1"/>
    <property type="molecule type" value="Transcribed_RNA"/>
</dbReference>
<name>A0A161M1Z6_TRIIF</name>
<dbReference type="GO" id="GO:0051539">
    <property type="term" value="F:4 iron, 4 sulfur cluster binding"/>
    <property type="evidence" value="ECO:0007669"/>
    <property type="project" value="UniProtKB-KW"/>
</dbReference>
<keyword evidence="2" id="KW-0004">4Fe-4S</keyword>
<keyword evidence="2" id="KW-0408">Iron</keyword>
<protein>
    <submittedName>
        <fullName evidence="6">S-adenosyl-l-methionine-dependent trna 4-demethylwyosine synthase</fullName>
    </submittedName>
</protein>
<reference evidence="6" key="1">
    <citation type="submission" date="2016-04" db="EMBL/GenBank/DDBJ databases">
        <authorList>
            <person name="Calderon-Fernandez G.M.Sr."/>
        </authorList>
    </citation>
    <scope>NUCLEOTIDE SEQUENCE</scope>
    <source>
        <strain evidence="6">Int1</strain>
        <tissue evidence="6">Integument</tissue>
    </source>
</reference>
<dbReference type="InterPro" id="IPR013785">
    <property type="entry name" value="Aldolase_TIM"/>
</dbReference>
<evidence type="ECO:0000313" key="6">
    <source>
        <dbReference type="EMBL" id="JAR96393.1"/>
    </source>
</evidence>
<evidence type="ECO:0000256" key="3">
    <source>
        <dbReference type="ARBA" id="ARBA00022694"/>
    </source>
</evidence>
<feature type="domain" description="tRNA wybutosine-synthesis" evidence="5">
    <location>
        <begin position="1"/>
        <end position="40"/>
    </location>
</feature>
<dbReference type="GO" id="GO:0031591">
    <property type="term" value="P:wybutosine biosynthetic process"/>
    <property type="evidence" value="ECO:0007669"/>
    <property type="project" value="TreeGrafter"/>
</dbReference>
<dbReference type="GO" id="GO:0016829">
    <property type="term" value="F:lyase activity"/>
    <property type="evidence" value="ECO:0007669"/>
    <property type="project" value="UniProtKB-KW"/>
</dbReference>
<accession>A0A161M1Z6</accession>
<organism evidence="6">
    <name type="scientific">Triatoma infestans</name>
    <name type="common">Assassin bug</name>
    <dbReference type="NCBI Taxonomy" id="30076"/>
    <lineage>
        <taxon>Eukaryota</taxon>
        <taxon>Metazoa</taxon>
        <taxon>Ecdysozoa</taxon>
        <taxon>Arthropoda</taxon>
        <taxon>Hexapoda</taxon>
        <taxon>Insecta</taxon>
        <taxon>Pterygota</taxon>
        <taxon>Neoptera</taxon>
        <taxon>Paraneoptera</taxon>
        <taxon>Hemiptera</taxon>
        <taxon>Heteroptera</taxon>
        <taxon>Panheteroptera</taxon>
        <taxon>Cimicomorpha</taxon>
        <taxon>Reduviidae</taxon>
        <taxon>Triatominae</taxon>
        <taxon>Triatoma</taxon>
    </lineage>
</organism>
<dbReference type="PANTHER" id="PTHR13930:SF0">
    <property type="entry name" value="S-ADENOSYL-L-METHIONINE-DEPENDENT TRNA 4-DEMETHYLWYOSINE SYNTHASE TYW1-RELATED"/>
    <property type="match status" value="1"/>
</dbReference>
<evidence type="ECO:0000256" key="4">
    <source>
        <dbReference type="ARBA" id="ARBA00023239"/>
    </source>
</evidence>
<dbReference type="PANTHER" id="PTHR13930">
    <property type="entry name" value="S-ADENOSYL-L-METHIONINE-DEPENDENT TRNA 4-DEMETHYLWYOSINE SYNTHASE"/>
    <property type="match status" value="1"/>
</dbReference>
<sequence>MANVPWHEEVVSFVQQLTSLLPNYEIASEHEHSNCLLIAHKKFYIAGQWCTWIDYDRFHVLMQSYYKTEGNQNFTTLDYTSPTPSWAVFGARERGFDPIEKRWFRKSKKDISGC</sequence>
<evidence type="ECO:0000256" key="2">
    <source>
        <dbReference type="ARBA" id="ARBA00022485"/>
    </source>
</evidence>
<dbReference type="Gene3D" id="3.20.20.70">
    <property type="entry name" value="Aldolase class I"/>
    <property type="match status" value="1"/>
</dbReference>
<keyword evidence="2" id="KW-0411">Iron-sulfur</keyword>
<evidence type="ECO:0000256" key="1">
    <source>
        <dbReference type="ARBA" id="ARBA00001966"/>
    </source>
</evidence>